<evidence type="ECO:0000256" key="2">
    <source>
        <dbReference type="ARBA" id="ARBA00022763"/>
    </source>
</evidence>
<dbReference type="Gene3D" id="2.40.50.140">
    <property type="entry name" value="Nucleic acid-binding proteins"/>
    <property type="match status" value="1"/>
</dbReference>
<dbReference type="OrthoDB" id="9804325at2"/>
<evidence type="ECO:0000256" key="5">
    <source>
        <dbReference type="ARBA" id="ARBA00022840"/>
    </source>
</evidence>
<dbReference type="CDD" id="cd04488">
    <property type="entry name" value="RecG_wedge_OBF"/>
    <property type="match status" value="1"/>
</dbReference>
<dbReference type="STRING" id="640132.Srot_0996"/>
<feature type="region of interest" description="Disordered" evidence="8">
    <location>
        <begin position="533"/>
        <end position="571"/>
    </location>
</feature>
<dbReference type="GO" id="GO:0006281">
    <property type="term" value="P:DNA repair"/>
    <property type="evidence" value="ECO:0007669"/>
    <property type="project" value="UniProtKB-KW"/>
</dbReference>
<evidence type="ECO:0000313" key="11">
    <source>
        <dbReference type="EMBL" id="ADG97469.1"/>
    </source>
</evidence>
<keyword evidence="12" id="KW-1185">Reference proteome</keyword>
<dbReference type="CDD" id="cd17992">
    <property type="entry name" value="DEXHc_RecG"/>
    <property type="match status" value="1"/>
</dbReference>
<accession>D6ZEU5</accession>
<dbReference type="InterPro" id="IPR012340">
    <property type="entry name" value="NA-bd_OB-fold"/>
</dbReference>
<keyword evidence="5" id="KW-0067">ATP-binding</keyword>
<dbReference type="SUPFAM" id="SSF52540">
    <property type="entry name" value="P-loop containing nucleoside triphosphate hydrolases"/>
    <property type="match status" value="2"/>
</dbReference>
<proteinExistence type="predicted"/>
<feature type="domain" description="Helicase C-terminal" evidence="10">
    <location>
        <begin position="504"/>
        <end position="694"/>
    </location>
</feature>
<evidence type="ECO:0000256" key="7">
    <source>
        <dbReference type="ARBA" id="ARBA00023204"/>
    </source>
</evidence>
<dbReference type="PANTHER" id="PTHR47964:SF1">
    <property type="entry name" value="ATP-DEPENDENT DNA HELICASE HOMOLOG RECG, CHLOROPLASTIC"/>
    <property type="match status" value="1"/>
</dbReference>
<protein>
    <submittedName>
        <fullName evidence="11">DEAD/DEAH box helicase domain protein</fullName>
    </submittedName>
</protein>
<dbReference type="eggNOG" id="COG1200">
    <property type="taxonomic scope" value="Bacteria"/>
</dbReference>
<evidence type="ECO:0000256" key="4">
    <source>
        <dbReference type="ARBA" id="ARBA00022806"/>
    </source>
</evidence>
<evidence type="ECO:0000256" key="3">
    <source>
        <dbReference type="ARBA" id="ARBA00022801"/>
    </source>
</evidence>
<dbReference type="Gene3D" id="3.40.50.300">
    <property type="entry name" value="P-loop containing nucleotide triphosphate hydrolases"/>
    <property type="match status" value="2"/>
</dbReference>
<evidence type="ECO:0000259" key="9">
    <source>
        <dbReference type="PROSITE" id="PS51192"/>
    </source>
</evidence>
<keyword evidence="6" id="KW-0238">DNA-binding</keyword>
<dbReference type="Pfam" id="PF19833">
    <property type="entry name" value="RecG_dom3_C"/>
    <property type="match status" value="1"/>
</dbReference>
<dbReference type="SUPFAM" id="SSF50249">
    <property type="entry name" value="Nucleic acid-binding proteins"/>
    <property type="match status" value="1"/>
</dbReference>
<gene>
    <name evidence="11" type="ordered locus">Srot_0996</name>
</gene>
<dbReference type="SMART" id="SM00487">
    <property type="entry name" value="DEXDc"/>
    <property type="match status" value="1"/>
</dbReference>
<feature type="compositionally biased region" description="Basic and acidic residues" evidence="8">
    <location>
        <begin position="534"/>
        <end position="547"/>
    </location>
</feature>
<dbReference type="GO" id="GO:0003678">
    <property type="term" value="F:DNA helicase activity"/>
    <property type="evidence" value="ECO:0007669"/>
    <property type="project" value="TreeGrafter"/>
</dbReference>
<dbReference type="PROSITE" id="PS51194">
    <property type="entry name" value="HELICASE_CTER"/>
    <property type="match status" value="1"/>
</dbReference>
<dbReference type="InterPro" id="IPR045562">
    <property type="entry name" value="RecG_dom3_C"/>
</dbReference>
<evidence type="ECO:0000259" key="10">
    <source>
        <dbReference type="PROSITE" id="PS51194"/>
    </source>
</evidence>
<dbReference type="KEGG" id="srt:Srot_0996"/>
<dbReference type="Proteomes" id="UP000002247">
    <property type="component" value="Chromosome"/>
</dbReference>
<dbReference type="GO" id="GO:0016787">
    <property type="term" value="F:hydrolase activity"/>
    <property type="evidence" value="ECO:0007669"/>
    <property type="project" value="UniProtKB-KW"/>
</dbReference>
<dbReference type="GO" id="GO:0005524">
    <property type="term" value="F:ATP binding"/>
    <property type="evidence" value="ECO:0007669"/>
    <property type="project" value="UniProtKB-KW"/>
</dbReference>
<dbReference type="GO" id="GO:0003677">
    <property type="term" value="F:DNA binding"/>
    <property type="evidence" value="ECO:0007669"/>
    <property type="project" value="UniProtKB-KW"/>
</dbReference>
<organism evidence="11 12">
    <name type="scientific">Segniliparus rotundus (strain ATCC BAA-972 / CDC 1076 / CIP 108378 / DSM 44985 / JCM 13578)</name>
    <dbReference type="NCBI Taxonomy" id="640132"/>
    <lineage>
        <taxon>Bacteria</taxon>
        <taxon>Bacillati</taxon>
        <taxon>Actinomycetota</taxon>
        <taxon>Actinomycetes</taxon>
        <taxon>Mycobacteriales</taxon>
        <taxon>Segniliparaceae</taxon>
        <taxon>Segniliparus</taxon>
    </lineage>
</organism>
<sequence>MSGLVLADPLAPVIGAAKAAKLAEELGIASVGELLRHYPRDYARPGQLLGNRLAQVGEHVTIIAEVIDKALLRFKSDPRKMRMVLKVSDGTNVYEVVFFNPKKWTQEKLNKGQRYMFDGEVSTYGSKLQLAHPGFILLPDAPAAVDGKVTGSGQIAAYARSVDPELQLDPSEWRSELMAVYPASKNVSSWDLRRHIGTVLDRLAPIEDPLTESMRAQRGFLGLEQALRAVHNPQSVEQVAAAQARLRFDEALAVQFAFAKRRAALAHATALACPPSPQGSVAKFESRLPFQLTEDQQAVRCEIDADLAKPVPMSRLLHGEVGSGKTVVSLLAMLRVIDAGCQCALLAPTEVLAAQHHATLRKLLGPLGRGGELDGDPDGLRIVLLTGSMGAAARKAALAQVASGEANIVIGTHALLSEKVVFADLGLVVVDEQHRFGVDQRDALRGRGAGGRLPHLLVMTATPIPRTVAMTVFGELEVSTIKRLPTNRAGVTSSVVDEKRKPEWLRRAWERVREEVSAGRQAYVVCARIQDPGAQEKDSDAAKDKKTGAAKKPAKPKQPEEKKGPPPPRAAVDVHAELSGGALAGVRLGLMHGALPAAEKDQAMASFSAGETQVLVSTTVIEVGVDVPNSTVMVVLDADRFGISQLHQLRGRVGRGEHPGLCLFTTRLGGAALARLEQVAACLDGFELAELDLKIRGEGDVIGVAQSGRSRSLRLLSVTRDEEVIADARDVADALAAAADADASLSQAFDSVLTEAEAEYLEKW</sequence>
<keyword evidence="4 11" id="KW-0347">Helicase</keyword>
<dbReference type="PROSITE" id="PS51192">
    <property type="entry name" value="HELICASE_ATP_BIND_1"/>
    <property type="match status" value="1"/>
</dbReference>
<dbReference type="PANTHER" id="PTHR47964">
    <property type="entry name" value="ATP-DEPENDENT DNA HELICASE HOMOLOG RECG, CHLOROPLASTIC"/>
    <property type="match status" value="1"/>
</dbReference>
<reference evidence="11 12" key="1">
    <citation type="journal article" date="2010" name="Stand. Genomic Sci.">
        <title>Complete genome sequence of Segniliparus rotundus type strain (CDC 1076).</title>
        <authorList>
            <person name="Sikorski J."/>
            <person name="Lapidus A."/>
            <person name="Copeland A."/>
            <person name="Misra M."/>
            <person name="Glavina Del Rio T."/>
            <person name="Nolan M."/>
            <person name="Lucas S."/>
            <person name="Chen F."/>
            <person name="Tice H."/>
            <person name="Cheng J.F."/>
            <person name="Jando M."/>
            <person name="Schneider S."/>
            <person name="Bruce D."/>
            <person name="Goodwin L."/>
            <person name="Pitluck S."/>
            <person name="Liolios K."/>
            <person name="Mikhailova N."/>
            <person name="Pati A."/>
            <person name="Ivanova N."/>
            <person name="Mavromatis K."/>
            <person name="Chen A."/>
            <person name="Palaniappan K."/>
            <person name="Chertkov O."/>
            <person name="Land M."/>
            <person name="Hauser L."/>
            <person name="Chang Y.J."/>
            <person name="Jeffries C.D."/>
            <person name="Brettin T."/>
            <person name="Detter J.C."/>
            <person name="Han C."/>
            <person name="Rohde M."/>
            <person name="Goker M."/>
            <person name="Bristow J."/>
            <person name="Eisen J.A."/>
            <person name="Markowitz V."/>
            <person name="Hugenholtz P."/>
            <person name="Kyrpides N.C."/>
            <person name="Klenk H.P."/>
        </authorList>
    </citation>
    <scope>NUCLEOTIDE SEQUENCE [LARGE SCALE GENOMIC DNA]</scope>
    <source>
        <strain evidence="12">ATCC BAA-972 / CDC 1076 / CIP 108378 / DSM 44985 / JCM 13578</strain>
    </source>
</reference>
<dbReference type="InterPro" id="IPR027417">
    <property type="entry name" value="P-loop_NTPase"/>
</dbReference>
<keyword evidence="3" id="KW-0378">Hydrolase</keyword>
<dbReference type="InterPro" id="IPR011545">
    <property type="entry name" value="DEAD/DEAH_box_helicase_dom"/>
</dbReference>
<evidence type="ECO:0000256" key="8">
    <source>
        <dbReference type="SAM" id="MobiDB-lite"/>
    </source>
</evidence>
<dbReference type="InterPro" id="IPR014001">
    <property type="entry name" value="Helicase_ATP-bd"/>
</dbReference>
<keyword evidence="1" id="KW-0547">Nucleotide-binding</keyword>
<evidence type="ECO:0000256" key="6">
    <source>
        <dbReference type="ARBA" id="ARBA00023125"/>
    </source>
</evidence>
<evidence type="ECO:0000313" key="12">
    <source>
        <dbReference type="Proteomes" id="UP000002247"/>
    </source>
</evidence>
<dbReference type="RefSeq" id="WP_013137925.1">
    <property type="nucleotide sequence ID" value="NC_014168.1"/>
</dbReference>
<name>D6ZEU5_SEGRD</name>
<keyword evidence="2" id="KW-0227">DNA damage</keyword>
<dbReference type="Pfam" id="PF00271">
    <property type="entry name" value="Helicase_C"/>
    <property type="match status" value="1"/>
</dbReference>
<dbReference type="InterPro" id="IPR047112">
    <property type="entry name" value="RecG/Mfd"/>
</dbReference>
<dbReference type="Pfam" id="PF00270">
    <property type="entry name" value="DEAD"/>
    <property type="match status" value="1"/>
</dbReference>
<dbReference type="InterPro" id="IPR001650">
    <property type="entry name" value="Helicase_C-like"/>
</dbReference>
<evidence type="ECO:0000256" key="1">
    <source>
        <dbReference type="ARBA" id="ARBA00022741"/>
    </source>
</evidence>
<dbReference type="AlphaFoldDB" id="D6ZEU5"/>
<keyword evidence="7" id="KW-0234">DNA repair</keyword>
<dbReference type="HOGENOM" id="CLU_005122_7_1_11"/>
<feature type="domain" description="Helicase ATP-binding" evidence="9">
    <location>
        <begin position="306"/>
        <end position="481"/>
    </location>
</feature>
<dbReference type="EMBL" id="CP001958">
    <property type="protein sequence ID" value="ADG97469.1"/>
    <property type="molecule type" value="Genomic_DNA"/>
</dbReference>
<dbReference type="SMART" id="SM00490">
    <property type="entry name" value="HELICc"/>
    <property type="match status" value="1"/>
</dbReference>